<comment type="caution">
    <text evidence="1">The sequence shown here is derived from an EMBL/GenBank/DDBJ whole genome shotgun (WGS) entry which is preliminary data.</text>
</comment>
<name>A0ACB8V6Q6_9EURO</name>
<gene>
    <name evidence="1" type="ORF">LOY88_000013</name>
</gene>
<proteinExistence type="predicted"/>
<evidence type="ECO:0000313" key="1">
    <source>
        <dbReference type="EMBL" id="KAI2393415.1"/>
    </source>
</evidence>
<protein>
    <submittedName>
        <fullName evidence="1">Uncharacterized protein</fullName>
    </submittedName>
</protein>
<organism evidence="1">
    <name type="scientific">Ophidiomyces ophidiicola</name>
    <dbReference type="NCBI Taxonomy" id="1387563"/>
    <lineage>
        <taxon>Eukaryota</taxon>
        <taxon>Fungi</taxon>
        <taxon>Dikarya</taxon>
        <taxon>Ascomycota</taxon>
        <taxon>Pezizomycotina</taxon>
        <taxon>Eurotiomycetes</taxon>
        <taxon>Eurotiomycetidae</taxon>
        <taxon>Onygenales</taxon>
        <taxon>Onygenaceae</taxon>
        <taxon>Ophidiomyces</taxon>
    </lineage>
</organism>
<accession>A0ACB8V6Q6</accession>
<sequence length="147" mass="15672">MAKFWEQKFRKWNQRNRAAAVAADRVDRRDSAGAGLHIVVAVHMVVVAAAVDHKVVAVAVVDHKAPVIDHMVAVDSLVGIGVADNLESDQADPGTEYLAGVLEEQQGGRTGLDTETEVAADDPPADRGVDLRSDAAVRDTVGQMEHS</sequence>
<dbReference type="EMBL" id="JALBCA010000002">
    <property type="protein sequence ID" value="KAI2393415.1"/>
    <property type="molecule type" value="Genomic_DNA"/>
</dbReference>
<reference evidence="1" key="1">
    <citation type="journal article" date="2022" name="bioRxiv">
        <title>Population genetic analysis of Ophidiomyces ophidiicola, the causative agent of snake fungal disease, indicates recent introductions to the USA.</title>
        <authorList>
            <person name="Ladner J.T."/>
            <person name="Palmer J.M."/>
            <person name="Ettinger C.L."/>
            <person name="Stajich J.E."/>
            <person name="Farrell T.M."/>
            <person name="Glorioso B.M."/>
            <person name="Lawson B."/>
            <person name="Price S.J."/>
            <person name="Stengle A.G."/>
            <person name="Grear D.A."/>
            <person name="Lorch J.M."/>
        </authorList>
    </citation>
    <scope>NUCLEOTIDE SEQUENCE</scope>
    <source>
        <strain evidence="1">NWHC 24266-5</strain>
    </source>
</reference>